<organism evidence="5 6">
    <name type="scientific">Teichococcus vastitatis</name>
    <dbReference type="NCBI Taxonomy" id="2307076"/>
    <lineage>
        <taxon>Bacteria</taxon>
        <taxon>Pseudomonadati</taxon>
        <taxon>Pseudomonadota</taxon>
        <taxon>Alphaproteobacteria</taxon>
        <taxon>Acetobacterales</taxon>
        <taxon>Roseomonadaceae</taxon>
        <taxon>Roseomonas</taxon>
    </lineage>
</organism>
<evidence type="ECO:0000313" key="6">
    <source>
        <dbReference type="Proteomes" id="UP001201985"/>
    </source>
</evidence>
<dbReference type="CDD" id="cd01168">
    <property type="entry name" value="adenosine_kinase"/>
    <property type="match status" value="1"/>
</dbReference>
<gene>
    <name evidence="5" type="ORF">MON41_24675</name>
</gene>
<dbReference type="InterPro" id="IPR002173">
    <property type="entry name" value="Carboh/pur_kinase_PfkB_CS"/>
</dbReference>
<evidence type="ECO:0000256" key="3">
    <source>
        <dbReference type="ARBA" id="ARBA00022777"/>
    </source>
</evidence>
<proteinExistence type="inferred from homology"/>
<evidence type="ECO:0000256" key="1">
    <source>
        <dbReference type="ARBA" id="ARBA00010688"/>
    </source>
</evidence>
<dbReference type="InterPro" id="IPR052700">
    <property type="entry name" value="Carb_kinase_PfkB-like"/>
</dbReference>
<dbReference type="SUPFAM" id="SSF53613">
    <property type="entry name" value="Ribokinase-like"/>
    <property type="match status" value="1"/>
</dbReference>
<dbReference type="EMBL" id="JALBUU010000125">
    <property type="protein sequence ID" value="MCI0756834.1"/>
    <property type="molecule type" value="Genomic_DNA"/>
</dbReference>
<comment type="caution">
    <text evidence="5">The sequence shown here is derived from an EMBL/GenBank/DDBJ whole genome shotgun (WGS) entry which is preliminary data.</text>
</comment>
<dbReference type="Gene3D" id="3.40.1190.20">
    <property type="match status" value="1"/>
</dbReference>
<dbReference type="PANTHER" id="PTHR43320:SF3">
    <property type="entry name" value="CARBOHYDRATE KINASE PFKB DOMAIN-CONTAINING PROTEIN"/>
    <property type="match status" value="1"/>
</dbReference>
<evidence type="ECO:0000259" key="4">
    <source>
        <dbReference type="Pfam" id="PF00294"/>
    </source>
</evidence>
<dbReference type="PANTHER" id="PTHR43320">
    <property type="entry name" value="SUGAR KINASE"/>
    <property type="match status" value="1"/>
</dbReference>
<keyword evidence="6" id="KW-1185">Reference proteome</keyword>
<evidence type="ECO:0000256" key="2">
    <source>
        <dbReference type="ARBA" id="ARBA00022679"/>
    </source>
</evidence>
<dbReference type="InterPro" id="IPR029056">
    <property type="entry name" value="Ribokinase-like"/>
</dbReference>
<name>A0ABS9WDW3_9PROT</name>
<dbReference type="Gene3D" id="3.30.1110.10">
    <property type="match status" value="1"/>
</dbReference>
<sequence length="326" mass="33680">MAAPTLDILGIGNAILDVQARADDAFLAAQGMQRGAMTLIDAERAQAIYAAMGPGVESSGGSAGNTCAVAAAMGARVGFLGKVAEDALGEVFAHDIQAAGVAFPTPKLRGGAPTARCLILVTPDGQRTMNTFLGACVAFGEADVDEAMVAAAAVTYMEGYLFDPPEAQNAFRRAAAIAHANNRQVSMTLSDPFCVGRHREAFRAFVAQQTDILFANEAEIMSLYETDSFEAAMEAVRRDVKLAALTRSEQGSVVVSGADTHAVAAVPTEVVDTTGAGDAYAAGFLAALTQGHALPECGRWGAVAAAECISHFGARPQAELKALLAR</sequence>
<accession>A0ABS9WDW3</accession>
<keyword evidence="2" id="KW-0808">Transferase</keyword>
<feature type="domain" description="Carbohydrate kinase PfkB" evidence="4">
    <location>
        <begin position="56"/>
        <end position="316"/>
    </location>
</feature>
<reference evidence="5 6" key="1">
    <citation type="submission" date="2022-03" db="EMBL/GenBank/DDBJ databases">
        <title>Complete genome analysis of Roseomonas KG 17.1 : a prolific producer of plant growth promoters.</title>
        <authorList>
            <person name="Saadouli I."/>
            <person name="Najjari A."/>
            <person name="Mosbah A."/>
            <person name="Ouzari H.I."/>
        </authorList>
    </citation>
    <scope>NUCLEOTIDE SEQUENCE [LARGE SCALE GENOMIC DNA]</scope>
    <source>
        <strain evidence="5 6">KG17-1</strain>
    </source>
</reference>
<evidence type="ECO:0000313" key="5">
    <source>
        <dbReference type="EMBL" id="MCI0756834.1"/>
    </source>
</evidence>
<keyword evidence="3 5" id="KW-0418">Kinase</keyword>
<dbReference type="Pfam" id="PF00294">
    <property type="entry name" value="PfkB"/>
    <property type="match status" value="1"/>
</dbReference>
<dbReference type="GO" id="GO:0016301">
    <property type="term" value="F:kinase activity"/>
    <property type="evidence" value="ECO:0007669"/>
    <property type="project" value="UniProtKB-KW"/>
</dbReference>
<dbReference type="PROSITE" id="PS00584">
    <property type="entry name" value="PFKB_KINASES_2"/>
    <property type="match status" value="1"/>
</dbReference>
<dbReference type="Proteomes" id="UP001201985">
    <property type="component" value="Unassembled WGS sequence"/>
</dbReference>
<comment type="similarity">
    <text evidence="1">Belongs to the carbohydrate kinase PfkB family.</text>
</comment>
<dbReference type="RefSeq" id="WP_120007305.1">
    <property type="nucleotide sequence ID" value="NZ_JALBUU010000125.1"/>
</dbReference>
<protein>
    <submittedName>
        <fullName evidence="5">Adenosine kinase</fullName>
    </submittedName>
</protein>
<dbReference type="InterPro" id="IPR011611">
    <property type="entry name" value="PfkB_dom"/>
</dbReference>